<evidence type="ECO:0000313" key="1">
    <source>
        <dbReference type="EMBL" id="KTT16099.1"/>
    </source>
</evidence>
<sequence length="106" mass="11105">MTQPAPTDLDTDGLASQLQANAAELAQLRTDLDATLSVLREDFMSLMALAPAGLDDGRVTRTLVALQSEDTLGQRLTALSLQQGRLACRLRAGRPGTAAAPSESNA</sequence>
<accession>A0A147GPC1</accession>
<comment type="caution">
    <text evidence="1">The sequence shown here is derived from an EMBL/GenBank/DDBJ whole genome shotgun (WGS) entry which is preliminary data.</text>
</comment>
<protein>
    <submittedName>
        <fullName evidence="1">Uncharacterized protein</fullName>
    </submittedName>
</protein>
<dbReference type="AlphaFoldDB" id="A0A147GPC1"/>
<dbReference type="RefSeq" id="WP_058643531.1">
    <property type="nucleotide sequence ID" value="NZ_LDSL01000130.1"/>
</dbReference>
<proteinExistence type="predicted"/>
<evidence type="ECO:0000313" key="2">
    <source>
        <dbReference type="Proteomes" id="UP000072741"/>
    </source>
</evidence>
<name>A0A147GPC1_9BURK</name>
<dbReference type="EMBL" id="LDSL01000130">
    <property type="protein sequence ID" value="KTT16099.1"/>
    <property type="molecule type" value="Genomic_DNA"/>
</dbReference>
<reference evidence="1 2" key="1">
    <citation type="journal article" date="2016" name="Front. Microbiol.">
        <title>Genomic Resource of Rice Seed Associated Bacteria.</title>
        <authorList>
            <person name="Midha S."/>
            <person name="Bansal K."/>
            <person name="Sharma S."/>
            <person name="Kumar N."/>
            <person name="Patil P.P."/>
            <person name="Chaudhry V."/>
            <person name="Patil P.B."/>
        </authorList>
    </citation>
    <scope>NUCLEOTIDE SEQUENCE [LARGE SCALE GENOMIC DNA]</scope>
    <source>
        <strain evidence="1 2">NS331</strain>
    </source>
</reference>
<gene>
    <name evidence="1" type="ORF">NS331_19075</name>
</gene>
<dbReference type="Proteomes" id="UP000072741">
    <property type="component" value="Unassembled WGS sequence"/>
</dbReference>
<keyword evidence="2" id="KW-1185">Reference proteome</keyword>
<organism evidence="1 2">
    <name type="scientific">Pseudacidovorax intermedius</name>
    <dbReference type="NCBI Taxonomy" id="433924"/>
    <lineage>
        <taxon>Bacteria</taxon>
        <taxon>Pseudomonadati</taxon>
        <taxon>Pseudomonadota</taxon>
        <taxon>Betaproteobacteria</taxon>
        <taxon>Burkholderiales</taxon>
        <taxon>Comamonadaceae</taxon>
        <taxon>Pseudacidovorax</taxon>
    </lineage>
</organism>